<sequence>MDPQSERLHSTARGGRKPKVDFVFLAHGTDILSILHLPFAFRTLSSYAYRHHWYTIVLWPFVNEALNGGGVVFTKKHEDLKVRVVHGNTLTAAALIHQLPQGVKAVFLAGGSSKLGRAIALYLCKRNVHVAVLTQSKDRFRSMRSELPEKYAQYMIQAETCKDGSTYKHWVVARWLSSEEQKFAPPGAHFYQLAVPPIAELRKDCTYGALIGMRLPKGIENLRTCEMTMERGVVHGCHAGALVHLLEGWDHHEVGAIDPERIDVTWEAAMRLGFQLA</sequence>
<protein>
    <recommendedName>
        <fullName evidence="2">Very-long-chain aldehyde decarbonylase CER1-like C-terminal domain-containing protein</fullName>
    </recommendedName>
</protein>
<organism evidence="3 4">
    <name type="scientific">Chara braunii</name>
    <name type="common">Braun's stonewort</name>
    <dbReference type="NCBI Taxonomy" id="69332"/>
    <lineage>
        <taxon>Eukaryota</taxon>
        <taxon>Viridiplantae</taxon>
        <taxon>Streptophyta</taxon>
        <taxon>Charophyceae</taxon>
        <taxon>Charales</taxon>
        <taxon>Characeae</taxon>
        <taxon>Chara</taxon>
    </lineage>
</organism>
<dbReference type="EMBL" id="BFEA01000052">
    <property type="protein sequence ID" value="GBG64648.1"/>
    <property type="molecule type" value="Genomic_DNA"/>
</dbReference>
<proteinExistence type="predicted"/>
<evidence type="ECO:0000313" key="3">
    <source>
        <dbReference type="EMBL" id="GBG64648.1"/>
    </source>
</evidence>
<evidence type="ECO:0000259" key="2">
    <source>
        <dbReference type="Pfam" id="PF12076"/>
    </source>
</evidence>
<dbReference type="OMA" id="YTMARRV"/>
<comment type="subcellular location">
    <subcellularLocation>
        <location evidence="1">Membrane</location>
        <topology evidence="1">Multi-pass membrane protein</topology>
    </subcellularLocation>
</comment>
<dbReference type="OrthoDB" id="408954at2759"/>
<gene>
    <name evidence="3" type="ORF">CBR_g45703</name>
</gene>
<dbReference type="Gramene" id="GBG64648">
    <property type="protein sequence ID" value="GBG64648"/>
    <property type="gene ID" value="CBR_g45703"/>
</dbReference>
<evidence type="ECO:0000256" key="1">
    <source>
        <dbReference type="ARBA" id="ARBA00004141"/>
    </source>
</evidence>
<dbReference type="Proteomes" id="UP000265515">
    <property type="component" value="Unassembled WGS sequence"/>
</dbReference>
<dbReference type="GO" id="GO:0016020">
    <property type="term" value="C:membrane"/>
    <property type="evidence" value="ECO:0007669"/>
    <property type="project" value="UniProtKB-SubCell"/>
</dbReference>
<comment type="caution">
    <text evidence="3">The sequence shown here is derived from an EMBL/GenBank/DDBJ whole genome shotgun (WGS) entry which is preliminary data.</text>
</comment>
<dbReference type="InterPro" id="IPR021940">
    <property type="entry name" value="CER1-like_C"/>
</dbReference>
<dbReference type="AlphaFoldDB" id="A0A388K3L1"/>
<reference evidence="3 4" key="1">
    <citation type="journal article" date="2018" name="Cell">
        <title>The Chara Genome: Secondary Complexity and Implications for Plant Terrestrialization.</title>
        <authorList>
            <person name="Nishiyama T."/>
            <person name="Sakayama H."/>
            <person name="Vries J.D."/>
            <person name="Buschmann H."/>
            <person name="Saint-Marcoux D."/>
            <person name="Ullrich K.K."/>
            <person name="Haas F.B."/>
            <person name="Vanderstraeten L."/>
            <person name="Becker D."/>
            <person name="Lang D."/>
            <person name="Vosolsobe S."/>
            <person name="Rombauts S."/>
            <person name="Wilhelmsson P.K.I."/>
            <person name="Janitza P."/>
            <person name="Kern R."/>
            <person name="Heyl A."/>
            <person name="Rumpler F."/>
            <person name="Villalobos L.I.A.C."/>
            <person name="Clay J.M."/>
            <person name="Skokan R."/>
            <person name="Toyoda A."/>
            <person name="Suzuki Y."/>
            <person name="Kagoshima H."/>
            <person name="Schijlen E."/>
            <person name="Tajeshwar N."/>
            <person name="Catarino B."/>
            <person name="Hetherington A.J."/>
            <person name="Saltykova A."/>
            <person name="Bonnot C."/>
            <person name="Breuninger H."/>
            <person name="Symeonidi A."/>
            <person name="Radhakrishnan G.V."/>
            <person name="Van Nieuwerburgh F."/>
            <person name="Deforce D."/>
            <person name="Chang C."/>
            <person name="Karol K.G."/>
            <person name="Hedrich R."/>
            <person name="Ulvskov P."/>
            <person name="Glockner G."/>
            <person name="Delwiche C.F."/>
            <person name="Petrasek J."/>
            <person name="Van de Peer Y."/>
            <person name="Friml J."/>
            <person name="Beilby M."/>
            <person name="Dolan L."/>
            <person name="Kohara Y."/>
            <person name="Sugano S."/>
            <person name="Fujiyama A."/>
            <person name="Delaux P.-M."/>
            <person name="Quint M."/>
            <person name="TheiBen G."/>
            <person name="Hagemann M."/>
            <person name="Harholt J."/>
            <person name="Dunand C."/>
            <person name="Zachgo S."/>
            <person name="Langdale J."/>
            <person name="Maumus F."/>
            <person name="Straeten D.V.D."/>
            <person name="Gould S.B."/>
            <person name="Rensing S.A."/>
        </authorList>
    </citation>
    <scope>NUCLEOTIDE SEQUENCE [LARGE SCALE GENOMIC DNA]</scope>
    <source>
        <strain evidence="3 4">S276</strain>
    </source>
</reference>
<feature type="domain" description="Very-long-chain aldehyde decarbonylase CER1-like C-terminal" evidence="2">
    <location>
        <begin position="106"/>
        <end position="275"/>
    </location>
</feature>
<evidence type="ECO:0000313" key="4">
    <source>
        <dbReference type="Proteomes" id="UP000265515"/>
    </source>
</evidence>
<dbReference type="Pfam" id="PF12076">
    <property type="entry name" value="CER1-like_C"/>
    <property type="match status" value="1"/>
</dbReference>
<keyword evidence="4" id="KW-1185">Reference proteome</keyword>
<name>A0A388K3L1_CHABU</name>
<dbReference type="SUPFAM" id="SSF51735">
    <property type="entry name" value="NAD(P)-binding Rossmann-fold domains"/>
    <property type="match status" value="1"/>
</dbReference>
<dbReference type="STRING" id="69332.A0A388K3L1"/>
<accession>A0A388K3L1</accession>
<dbReference type="InterPro" id="IPR036291">
    <property type="entry name" value="NAD(P)-bd_dom_sf"/>
</dbReference>